<dbReference type="InterPro" id="IPR050832">
    <property type="entry name" value="Bact_Acetyltransf"/>
</dbReference>
<dbReference type="InterPro" id="IPR016181">
    <property type="entry name" value="Acyl_CoA_acyltransferase"/>
</dbReference>
<dbReference type="SUPFAM" id="SSF55729">
    <property type="entry name" value="Acyl-CoA N-acyltransferases (Nat)"/>
    <property type="match status" value="1"/>
</dbReference>
<evidence type="ECO:0000256" key="2">
    <source>
        <dbReference type="ARBA" id="ARBA00023315"/>
    </source>
</evidence>
<dbReference type="PROSITE" id="PS51186">
    <property type="entry name" value="GNAT"/>
    <property type="match status" value="1"/>
</dbReference>
<feature type="domain" description="N-acetyltransferase" evidence="3">
    <location>
        <begin position="6"/>
        <end position="147"/>
    </location>
</feature>
<dbReference type="EC" id="2.3.1.-" evidence="4"/>
<dbReference type="CDD" id="cd04301">
    <property type="entry name" value="NAT_SF"/>
    <property type="match status" value="1"/>
</dbReference>
<sequence length="147" mass="16326">MSESTLVLRPAKDDEAEAVLRFWKDAAENTDRHDTPEGIRRLIARDPEALMIAELDGRMVGTLIAGWDGWRCHLYRLAVDPTLRRQGVARALLAAAEQRFTALGGTRADAMVIHENALGHQAWTALGYHLQTQSGRWVKPLPGYPTG</sequence>
<evidence type="ECO:0000313" key="5">
    <source>
        <dbReference type="Proteomes" id="UP001596137"/>
    </source>
</evidence>
<proteinExistence type="predicted"/>
<name>A0ABW1NUI7_9ACTN</name>
<evidence type="ECO:0000256" key="1">
    <source>
        <dbReference type="ARBA" id="ARBA00022679"/>
    </source>
</evidence>
<keyword evidence="2 4" id="KW-0012">Acyltransferase</keyword>
<evidence type="ECO:0000259" key="3">
    <source>
        <dbReference type="PROSITE" id="PS51186"/>
    </source>
</evidence>
<gene>
    <name evidence="4" type="ORF">ACFP1K_37575</name>
</gene>
<dbReference type="Pfam" id="PF00583">
    <property type="entry name" value="Acetyltransf_1"/>
    <property type="match status" value="1"/>
</dbReference>
<dbReference type="EMBL" id="JBHSRF010000107">
    <property type="protein sequence ID" value="MFC6086926.1"/>
    <property type="molecule type" value="Genomic_DNA"/>
</dbReference>
<dbReference type="InterPro" id="IPR000182">
    <property type="entry name" value="GNAT_dom"/>
</dbReference>
<evidence type="ECO:0000313" key="4">
    <source>
        <dbReference type="EMBL" id="MFC6086926.1"/>
    </source>
</evidence>
<accession>A0ABW1NUI7</accession>
<keyword evidence="5" id="KW-1185">Reference proteome</keyword>
<protein>
    <submittedName>
        <fullName evidence="4">GNAT family N-acetyltransferase</fullName>
        <ecNumber evidence="4">2.3.1.-</ecNumber>
    </submittedName>
</protein>
<dbReference type="PANTHER" id="PTHR43877">
    <property type="entry name" value="AMINOALKYLPHOSPHONATE N-ACETYLTRANSFERASE-RELATED-RELATED"/>
    <property type="match status" value="1"/>
</dbReference>
<keyword evidence="1 4" id="KW-0808">Transferase</keyword>
<dbReference type="RefSeq" id="WP_380762597.1">
    <property type="nucleotide sequence ID" value="NZ_JBHSRF010000107.1"/>
</dbReference>
<dbReference type="Proteomes" id="UP001596137">
    <property type="component" value="Unassembled WGS sequence"/>
</dbReference>
<reference evidence="5" key="1">
    <citation type="journal article" date="2019" name="Int. J. Syst. Evol. Microbiol.">
        <title>The Global Catalogue of Microorganisms (GCM) 10K type strain sequencing project: providing services to taxonomists for standard genome sequencing and annotation.</title>
        <authorList>
            <consortium name="The Broad Institute Genomics Platform"/>
            <consortium name="The Broad Institute Genome Sequencing Center for Infectious Disease"/>
            <person name="Wu L."/>
            <person name="Ma J."/>
        </authorList>
    </citation>
    <scope>NUCLEOTIDE SEQUENCE [LARGE SCALE GENOMIC DNA]</scope>
    <source>
        <strain evidence="5">JCM 30346</strain>
    </source>
</reference>
<dbReference type="GO" id="GO:0016746">
    <property type="term" value="F:acyltransferase activity"/>
    <property type="evidence" value="ECO:0007669"/>
    <property type="project" value="UniProtKB-KW"/>
</dbReference>
<dbReference type="Gene3D" id="3.40.630.30">
    <property type="match status" value="1"/>
</dbReference>
<comment type="caution">
    <text evidence="4">The sequence shown here is derived from an EMBL/GenBank/DDBJ whole genome shotgun (WGS) entry which is preliminary data.</text>
</comment>
<organism evidence="4 5">
    <name type="scientific">Sphaerisporangium aureirubrum</name>
    <dbReference type="NCBI Taxonomy" id="1544736"/>
    <lineage>
        <taxon>Bacteria</taxon>
        <taxon>Bacillati</taxon>
        <taxon>Actinomycetota</taxon>
        <taxon>Actinomycetes</taxon>
        <taxon>Streptosporangiales</taxon>
        <taxon>Streptosporangiaceae</taxon>
        <taxon>Sphaerisporangium</taxon>
    </lineage>
</organism>